<dbReference type="EMBL" id="GGEC01060915">
    <property type="protein sequence ID" value="MBX41399.1"/>
    <property type="molecule type" value="Transcribed_RNA"/>
</dbReference>
<dbReference type="GO" id="GO:0016874">
    <property type="term" value="F:ligase activity"/>
    <property type="evidence" value="ECO:0007669"/>
    <property type="project" value="UniProtKB-KW"/>
</dbReference>
<dbReference type="PANTHER" id="PTHR36402">
    <property type="entry name" value="EXPRESSED PROTEIN"/>
    <property type="match status" value="1"/>
</dbReference>
<accession>A0A2P2NG21</accession>
<keyword evidence="3" id="KW-0436">Ligase</keyword>
<organism evidence="3">
    <name type="scientific">Rhizophora mucronata</name>
    <name type="common">Asiatic mangrove</name>
    <dbReference type="NCBI Taxonomy" id="61149"/>
    <lineage>
        <taxon>Eukaryota</taxon>
        <taxon>Viridiplantae</taxon>
        <taxon>Streptophyta</taxon>
        <taxon>Embryophyta</taxon>
        <taxon>Tracheophyta</taxon>
        <taxon>Spermatophyta</taxon>
        <taxon>Magnoliopsida</taxon>
        <taxon>eudicotyledons</taxon>
        <taxon>Gunneridae</taxon>
        <taxon>Pentapetalae</taxon>
        <taxon>rosids</taxon>
        <taxon>fabids</taxon>
        <taxon>Malpighiales</taxon>
        <taxon>Rhizophoraceae</taxon>
        <taxon>Rhizophora</taxon>
    </lineage>
</organism>
<name>A0A2P2NG21_RHIMU</name>
<evidence type="ECO:0000313" key="3">
    <source>
        <dbReference type="EMBL" id="MBX41399.1"/>
    </source>
</evidence>
<evidence type="ECO:0000256" key="2">
    <source>
        <dbReference type="SAM" id="MobiDB-lite"/>
    </source>
</evidence>
<proteinExistence type="predicted"/>
<feature type="compositionally biased region" description="Low complexity" evidence="2">
    <location>
        <begin position="16"/>
        <end position="28"/>
    </location>
</feature>
<feature type="region of interest" description="Disordered" evidence="2">
    <location>
        <begin position="13"/>
        <end position="37"/>
    </location>
</feature>
<evidence type="ECO:0000256" key="1">
    <source>
        <dbReference type="SAM" id="Coils"/>
    </source>
</evidence>
<protein>
    <submittedName>
        <fullName evidence="3">DNA ligase 1</fullName>
    </submittedName>
</protein>
<dbReference type="AlphaFoldDB" id="A0A2P2NG21"/>
<feature type="coiled-coil region" evidence="1">
    <location>
        <begin position="89"/>
        <end position="141"/>
    </location>
</feature>
<dbReference type="PANTHER" id="PTHR36402:SF1">
    <property type="entry name" value="EXPRESSED PROTEIN"/>
    <property type="match status" value="1"/>
</dbReference>
<reference evidence="3" key="1">
    <citation type="submission" date="2018-02" db="EMBL/GenBank/DDBJ databases">
        <title>Rhizophora mucronata_Transcriptome.</title>
        <authorList>
            <person name="Meera S.P."/>
            <person name="Sreeshan A."/>
            <person name="Augustine A."/>
        </authorList>
    </citation>
    <scope>NUCLEOTIDE SEQUENCE</scope>
    <source>
        <tissue evidence="3">Leaf</tissue>
    </source>
</reference>
<keyword evidence="1" id="KW-0175">Coiled coil</keyword>
<sequence length="193" mass="22432">MATISARTVIARSARRFSSSVSSGSGSSHSHRNNHQQTHNFLEPNSFIGSWEAPRNPKEAQAKLAGLRRDYANQVKELRKDYMVETESLRLEKQRKEEARIEAIRAANEERKKLKAEAAKAKALERKIAEEEFRRTLLKERAEKLELWRTRELMREEKKKESKELLCRQSSMWIDEQELGKKILEAIVDSTPL</sequence>